<evidence type="ECO:0000256" key="9">
    <source>
        <dbReference type="ARBA" id="ARBA00022664"/>
    </source>
</evidence>
<dbReference type="STRING" id="318479.A0A0N4U7E8"/>
<keyword evidence="8" id="KW-0963">Cytoplasm</keyword>
<evidence type="ECO:0000256" key="11">
    <source>
        <dbReference type="ARBA" id="ARBA00022816"/>
    </source>
</evidence>
<dbReference type="GO" id="GO:0008380">
    <property type="term" value="P:RNA splicing"/>
    <property type="evidence" value="ECO:0007669"/>
    <property type="project" value="UniProtKB-KW"/>
</dbReference>
<reference evidence="20 22" key="2">
    <citation type="submission" date="2018-11" db="EMBL/GenBank/DDBJ databases">
        <authorList>
            <consortium name="Pathogen Informatics"/>
        </authorList>
    </citation>
    <scope>NUCLEOTIDE SEQUENCE [LARGE SCALE GENOMIC DNA]</scope>
</reference>
<keyword evidence="7" id="KW-0813">Transport</keyword>
<dbReference type="GO" id="GO:0003729">
    <property type="term" value="F:mRNA binding"/>
    <property type="evidence" value="ECO:0007669"/>
    <property type="project" value="InterPro"/>
</dbReference>
<feature type="domain" description="Btz" evidence="19">
    <location>
        <begin position="298"/>
        <end position="403"/>
    </location>
</feature>
<evidence type="ECO:0000256" key="10">
    <source>
        <dbReference type="ARBA" id="ARBA00022728"/>
    </source>
</evidence>
<evidence type="ECO:0000313" key="21">
    <source>
        <dbReference type="Proteomes" id="UP000038040"/>
    </source>
</evidence>
<dbReference type="OrthoDB" id="657902at2759"/>
<reference evidence="23" key="1">
    <citation type="submission" date="2017-02" db="UniProtKB">
        <authorList>
            <consortium name="WormBaseParasite"/>
        </authorList>
    </citation>
    <scope>IDENTIFICATION</scope>
</reference>
<evidence type="ECO:0000313" key="22">
    <source>
        <dbReference type="Proteomes" id="UP000274756"/>
    </source>
</evidence>
<keyword evidence="22" id="KW-1185">Reference proteome</keyword>
<evidence type="ECO:0000256" key="6">
    <source>
        <dbReference type="ARBA" id="ARBA00019964"/>
    </source>
</evidence>
<evidence type="ECO:0000256" key="18">
    <source>
        <dbReference type="SAM" id="MobiDB-lite"/>
    </source>
</evidence>
<keyword evidence="13" id="KW-0694">RNA-binding</keyword>
<evidence type="ECO:0000256" key="8">
    <source>
        <dbReference type="ARBA" id="ARBA00022490"/>
    </source>
</evidence>
<evidence type="ECO:0000256" key="4">
    <source>
        <dbReference type="ARBA" id="ARBA00004556"/>
    </source>
</evidence>
<evidence type="ECO:0000256" key="3">
    <source>
        <dbReference type="ARBA" id="ARBA00004324"/>
    </source>
</evidence>
<feature type="compositionally biased region" description="Basic residues" evidence="18">
    <location>
        <begin position="424"/>
        <end position="437"/>
    </location>
</feature>
<feature type="region of interest" description="Disordered" evidence="18">
    <location>
        <begin position="508"/>
        <end position="529"/>
    </location>
</feature>
<dbReference type="InterPro" id="IPR018545">
    <property type="entry name" value="Btz_dom"/>
</dbReference>
<dbReference type="GO" id="GO:0016607">
    <property type="term" value="C:nuclear speck"/>
    <property type="evidence" value="ECO:0007669"/>
    <property type="project" value="UniProtKB-SubCell"/>
</dbReference>
<feature type="compositionally biased region" description="Polar residues" evidence="18">
    <location>
        <begin position="512"/>
        <end position="524"/>
    </location>
</feature>
<dbReference type="GO" id="GO:0000184">
    <property type="term" value="P:nuclear-transcribed mRNA catabolic process, nonsense-mediated decay"/>
    <property type="evidence" value="ECO:0007669"/>
    <property type="project" value="UniProtKB-KW"/>
</dbReference>
<accession>A0A0N4U7E8</accession>
<feature type="compositionally biased region" description="Polar residues" evidence="18">
    <location>
        <begin position="70"/>
        <end position="85"/>
    </location>
</feature>
<evidence type="ECO:0000256" key="17">
    <source>
        <dbReference type="ARBA" id="ARBA00023273"/>
    </source>
</evidence>
<feature type="region of interest" description="Disordered" evidence="18">
    <location>
        <begin position="584"/>
        <end position="609"/>
    </location>
</feature>
<feature type="compositionally biased region" description="Acidic residues" evidence="18">
    <location>
        <begin position="309"/>
        <end position="334"/>
    </location>
</feature>
<dbReference type="PANTHER" id="PTHR13434:SF0">
    <property type="entry name" value="PROTEIN CASC3"/>
    <property type="match status" value="1"/>
</dbReference>
<evidence type="ECO:0000256" key="7">
    <source>
        <dbReference type="ARBA" id="ARBA00022448"/>
    </source>
</evidence>
<dbReference type="Proteomes" id="UP000274756">
    <property type="component" value="Unassembled WGS sequence"/>
</dbReference>
<dbReference type="GO" id="GO:0006397">
    <property type="term" value="P:mRNA processing"/>
    <property type="evidence" value="ECO:0007669"/>
    <property type="project" value="UniProtKB-KW"/>
</dbReference>
<dbReference type="WBParaSite" id="DME_0000290801-mRNA-1">
    <property type="protein sequence ID" value="DME_0000290801-mRNA-1"/>
    <property type="gene ID" value="DME_0000290801"/>
</dbReference>
<dbReference type="InterPro" id="IPR028544">
    <property type="entry name" value="CASC3"/>
</dbReference>
<sequence>MGSEELVGDLSNQISECKIDFVENDKDKIINNCEMTTEVVKKMANNNDLSVNKEEISGGSTNFNREDLSVESSNERQSNVVSSTNDEQEKGLSGSGSAFPLDTSSSTNTHSVVVTSADSHTASSAEFPSTMPADTSLVTSTNCQVISACNIAVTSADTDIATSTENVASPSPFVNTSASSTSGTSNIVAHSGSTDVANAISTSLASSTSTFNDDATNSVLVDDNAAKNVSAEEKNSVDIITKANSNEISAKNPEAVVNEEKLKLDSSKDVNKINDNSIVLENKSKILEDKNYIGELDKENEVQSSVVEQNEDSKEEDEEYNEADDDEPDDDEIVDNPAYIPKSGKYYMHDSRNIENDIIESGPVRSRADGKWKHDRFDERSQRPKSRRELVNRYGFDIRYEDKNGEEGSAGIDRDGGRGGAIRRGFRPRRGSKIMRGSRRENQRTNQGYEQKYENQGTKRPFQQQTRNTRRNARLIRPNFNLLQRSQRYKEKTGTNQIQSHRNDMTYKDNQRSTSQNVHPNVSRVQGGKRYSTQRVANSFNEPQIPPVQVPGWTPSFVQPPIPQAVPNFHNNDIVYFDPQQQLRNTAPPVPRAKKRLEIVPPTQSTNPD</sequence>
<evidence type="ECO:0000256" key="15">
    <source>
        <dbReference type="ARBA" id="ARBA00023187"/>
    </source>
</evidence>
<protein>
    <recommendedName>
        <fullName evidence="6">Protein CASC3</fullName>
    </recommendedName>
</protein>
<dbReference type="GO" id="GO:0048471">
    <property type="term" value="C:perinuclear region of cytoplasm"/>
    <property type="evidence" value="ECO:0007669"/>
    <property type="project" value="UniProtKB-SubCell"/>
</dbReference>
<feature type="compositionally biased region" description="Basic and acidic residues" evidence="18">
    <location>
        <begin position="366"/>
        <end position="388"/>
    </location>
</feature>
<keyword evidence="10" id="KW-0747">Spliceosome</keyword>
<evidence type="ECO:0000256" key="2">
    <source>
        <dbReference type="ARBA" id="ARBA00004279"/>
    </source>
</evidence>
<dbReference type="GO" id="GO:0030425">
    <property type="term" value="C:dendrite"/>
    <property type="evidence" value="ECO:0007669"/>
    <property type="project" value="UniProtKB-SubCell"/>
</dbReference>
<feature type="region of interest" description="Disordered" evidence="18">
    <location>
        <begin position="358"/>
        <end position="388"/>
    </location>
</feature>
<dbReference type="Proteomes" id="UP000038040">
    <property type="component" value="Unplaced"/>
</dbReference>
<gene>
    <name evidence="20" type="ORF">DME_LOCUS137</name>
</gene>
<keyword evidence="15" id="KW-0508">mRNA splicing</keyword>
<feature type="compositionally biased region" description="Basic and acidic residues" evidence="18">
    <location>
        <begin position="403"/>
        <end position="417"/>
    </location>
</feature>
<evidence type="ECO:0000256" key="16">
    <source>
        <dbReference type="ARBA" id="ARBA00023242"/>
    </source>
</evidence>
<keyword evidence="16" id="KW-0539">Nucleus</keyword>
<dbReference type="GO" id="GO:0006417">
    <property type="term" value="P:regulation of translation"/>
    <property type="evidence" value="ECO:0007669"/>
    <property type="project" value="UniProtKB-KW"/>
</dbReference>
<dbReference type="PANTHER" id="PTHR13434">
    <property type="entry name" value="PROTEIN CASC3"/>
    <property type="match status" value="1"/>
</dbReference>
<keyword evidence="17" id="KW-0966">Cell projection</keyword>
<keyword evidence="11" id="KW-0509">mRNA transport</keyword>
<dbReference type="SMART" id="SM01044">
    <property type="entry name" value="Btz"/>
    <property type="match status" value="1"/>
</dbReference>
<proteinExistence type="inferred from homology"/>
<evidence type="ECO:0000256" key="5">
    <source>
        <dbReference type="ARBA" id="ARBA00009548"/>
    </source>
</evidence>
<evidence type="ECO:0000259" key="19">
    <source>
        <dbReference type="SMART" id="SM01044"/>
    </source>
</evidence>
<keyword evidence="9" id="KW-0507">mRNA processing</keyword>
<evidence type="ECO:0000256" key="12">
    <source>
        <dbReference type="ARBA" id="ARBA00022845"/>
    </source>
</evidence>
<organism evidence="21 23">
    <name type="scientific">Dracunculus medinensis</name>
    <name type="common">Guinea worm</name>
    <dbReference type="NCBI Taxonomy" id="318479"/>
    <lineage>
        <taxon>Eukaryota</taxon>
        <taxon>Metazoa</taxon>
        <taxon>Ecdysozoa</taxon>
        <taxon>Nematoda</taxon>
        <taxon>Chromadorea</taxon>
        <taxon>Rhabditida</taxon>
        <taxon>Spirurina</taxon>
        <taxon>Dracunculoidea</taxon>
        <taxon>Dracunculidae</taxon>
        <taxon>Dracunculus</taxon>
    </lineage>
</organism>
<evidence type="ECO:0000256" key="1">
    <source>
        <dbReference type="ARBA" id="ARBA00004210"/>
    </source>
</evidence>
<evidence type="ECO:0000256" key="14">
    <source>
        <dbReference type="ARBA" id="ARBA00023161"/>
    </source>
</evidence>
<keyword evidence="12" id="KW-0810">Translation regulation</keyword>
<feature type="region of interest" description="Disordered" evidence="18">
    <location>
        <begin position="297"/>
        <end position="344"/>
    </location>
</feature>
<dbReference type="GO" id="GO:0010494">
    <property type="term" value="C:cytoplasmic stress granule"/>
    <property type="evidence" value="ECO:0007669"/>
    <property type="project" value="UniProtKB-SubCell"/>
</dbReference>
<dbReference type="AlphaFoldDB" id="A0A0N4U7E8"/>
<feature type="compositionally biased region" description="Polar residues" evidence="18">
    <location>
        <begin position="444"/>
        <end position="462"/>
    </location>
</feature>
<dbReference type="GO" id="GO:0035145">
    <property type="term" value="C:exon-exon junction complex"/>
    <property type="evidence" value="ECO:0007669"/>
    <property type="project" value="InterPro"/>
</dbReference>
<feature type="region of interest" description="Disordered" evidence="18">
    <location>
        <begin position="51"/>
        <end position="107"/>
    </location>
</feature>
<feature type="region of interest" description="Disordered" evidence="18">
    <location>
        <begin position="403"/>
        <end position="472"/>
    </location>
</feature>
<evidence type="ECO:0000313" key="20">
    <source>
        <dbReference type="EMBL" id="VDN50164.1"/>
    </source>
</evidence>
<dbReference type="EMBL" id="UYYG01000001">
    <property type="protein sequence ID" value="VDN50164.1"/>
    <property type="molecule type" value="Genomic_DNA"/>
</dbReference>
<keyword evidence="14" id="KW-0866">Nonsense-mediated mRNA decay</keyword>
<evidence type="ECO:0000256" key="13">
    <source>
        <dbReference type="ARBA" id="ARBA00022884"/>
    </source>
</evidence>
<comment type="subcellular location">
    <subcellularLocation>
        <location evidence="2">Cell projection</location>
        <location evidence="2">Dendrite</location>
    </subcellularLocation>
    <subcellularLocation>
        <location evidence="1">Cytoplasm</location>
        <location evidence="1">Stress granule</location>
    </subcellularLocation>
    <subcellularLocation>
        <location evidence="4">Cytoplasm</location>
        <location evidence="4">Perinuclear region</location>
    </subcellularLocation>
    <subcellularLocation>
        <location evidence="3">Nucleus speckle</location>
    </subcellularLocation>
</comment>
<dbReference type="GO" id="GO:0005681">
    <property type="term" value="C:spliceosomal complex"/>
    <property type="evidence" value="ECO:0007669"/>
    <property type="project" value="UniProtKB-KW"/>
</dbReference>
<evidence type="ECO:0000313" key="23">
    <source>
        <dbReference type="WBParaSite" id="DME_0000290801-mRNA-1"/>
    </source>
</evidence>
<name>A0A0N4U7E8_DRAME</name>
<comment type="similarity">
    <text evidence="5">Belongs to the CASC3 family.</text>
</comment>
<dbReference type="Pfam" id="PF09405">
    <property type="entry name" value="Btz"/>
    <property type="match status" value="1"/>
</dbReference>
<dbReference type="GO" id="GO:0051028">
    <property type="term" value="P:mRNA transport"/>
    <property type="evidence" value="ECO:0007669"/>
    <property type="project" value="UniProtKB-KW"/>
</dbReference>